<keyword evidence="3" id="KW-1185">Reference proteome</keyword>
<accession>A0A0A7FVG0</accession>
<feature type="transmembrane region" description="Helical" evidence="1">
    <location>
        <begin position="66"/>
        <end position="85"/>
    </location>
</feature>
<dbReference type="HOGENOM" id="CLU_110614_1_0_9"/>
<sequence length="214" mass="24762">MNLIYYIILLSILFFVLFLIHKTLGTAPKKIRILLSLCLVTVILRTIVLISMCIIKDASLIYYLKYFTNLNYIFVPVIVMILYYINFRFDNMSFNVNYIIALVLSVAYLICIKLSKIIIKVDLNFGYVMELNNKKIINIIVIVLLGALLLTGVLLIDKKNSNKINIILLVCYVFLTIIENLAITMNIWIFPYSIVNEIFLMLLINKSLNGFKIK</sequence>
<gene>
    <name evidence="2" type="ORF">U729_362</name>
</gene>
<dbReference type="eggNOG" id="ENOG502ZUV2">
    <property type="taxonomic scope" value="Bacteria"/>
</dbReference>
<dbReference type="AlphaFoldDB" id="A0A0A7FVG0"/>
<dbReference type="STRING" id="1561.NPD11_2641"/>
<feature type="transmembrane region" description="Helical" evidence="1">
    <location>
        <begin position="33"/>
        <end position="54"/>
    </location>
</feature>
<organism evidence="2 3">
    <name type="scientific">Clostridium baratii str. Sullivan</name>
    <dbReference type="NCBI Taxonomy" id="1415775"/>
    <lineage>
        <taxon>Bacteria</taxon>
        <taxon>Bacillati</taxon>
        <taxon>Bacillota</taxon>
        <taxon>Clostridia</taxon>
        <taxon>Eubacteriales</taxon>
        <taxon>Clostridiaceae</taxon>
        <taxon>Clostridium</taxon>
    </lineage>
</organism>
<dbReference type="EMBL" id="CP006905">
    <property type="protein sequence ID" value="AIY83612.1"/>
    <property type="molecule type" value="Genomic_DNA"/>
</dbReference>
<feature type="transmembrane region" description="Helical" evidence="1">
    <location>
        <begin position="6"/>
        <end position="21"/>
    </location>
</feature>
<feature type="transmembrane region" description="Helical" evidence="1">
    <location>
        <begin position="139"/>
        <end position="157"/>
    </location>
</feature>
<keyword evidence="1" id="KW-1133">Transmembrane helix</keyword>
<feature type="transmembrane region" description="Helical" evidence="1">
    <location>
        <begin position="97"/>
        <end position="119"/>
    </location>
</feature>
<keyword evidence="1" id="KW-0472">Membrane</keyword>
<dbReference type="Proteomes" id="UP000030635">
    <property type="component" value="Chromosome"/>
</dbReference>
<proteinExistence type="predicted"/>
<evidence type="ECO:0000313" key="2">
    <source>
        <dbReference type="EMBL" id="AIY83612.1"/>
    </source>
</evidence>
<feature type="transmembrane region" description="Helical" evidence="1">
    <location>
        <begin position="164"/>
        <end position="183"/>
    </location>
</feature>
<dbReference type="KEGG" id="cbv:U729_362"/>
<evidence type="ECO:0000256" key="1">
    <source>
        <dbReference type="SAM" id="Phobius"/>
    </source>
</evidence>
<reference evidence="2 3" key="1">
    <citation type="journal article" date="2015" name="Infect. Genet. Evol.">
        <title>Genomic sequences of six botulinum neurotoxin-producing strains representing three clostridial species illustrate the mobility and diversity of botulinum neurotoxin genes.</title>
        <authorList>
            <person name="Smith T.J."/>
            <person name="Hill K.K."/>
            <person name="Xie G."/>
            <person name="Foley B.T."/>
            <person name="Williamson C.H."/>
            <person name="Foster J.T."/>
            <person name="Johnson S.L."/>
            <person name="Chertkov O."/>
            <person name="Teshima H."/>
            <person name="Gibbons H.S."/>
            <person name="Johnsky L.A."/>
            <person name="Karavis M.A."/>
            <person name="Smith L.A."/>
        </authorList>
    </citation>
    <scope>NUCLEOTIDE SEQUENCE [LARGE SCALE GENOMIC DNA]</scope>
    <source>
        <strain evidence="2">Sullivan</strain>
    </source>
</reference>
<evidence type="ECO:0000313" key="3">
    <source>
        <dbReference type="Proteomes" id="UP000030635"/>
    </source>
</evidence>
<protein>
    <submittedName>
        <fullName evidence="2">Putative membrane protein</fullName>
    </submittedName>
</protein>
<name>A0A0A7FVG0_9CLOT</name>
<dbReference type="RefSeq" id="WP_039311213.1">
    <property type="nucleotide sequence ID" value="NZ_CP006905.1"/>
</dbReference>
<keyword evidence="1" id="KW-0812">Transmembrane</keyword>